<reference evidence="1 2" key="1">
    <citation type="submission" date="2015-05" db="EMBL/GenBank/DDBJ databases">
        <title>Genome assembly of Archangium gephyra DSM 2261.</title>
        <authorList>
            <person name="Sharma G."/>
            <person name="Subramanian S."/>
        </authorList>
    </citation>
    <scope>NUCLEOTIDE SEQUENCE [LARGE SCALE GENOMIC DNA]</scope>
    <source>
        <strain evidence="1 2">DSM 2261</strain>
    </source>
</reference>
<evidence type="ECO:0000313" key="1">
    <source>
        <dbReference type="EMBL" id="AKJ00397.1"/>
    </source>
</evidence>
<name>A0AAC8Q3V7_9BACT</name>
<evidence type="ECO:0000313" key="2">
    <source>
        <dbReference type="Proteomes" id="UP000035579"/>
    </source>
</evidence>
<sequence>MEAAGIEPVNKAIENPKQDALLPTIALILLRFVIPPRPTLFPGVPPQTTLLNTPPILVLRRSQERWSPIRAINLPLTAPPRRSRASGTSANGMILSIGMEIFPSENRRPSVVIASSRSSAVRTLCKAPVTEMPCVRILKGSTVGKAEPPAKPIRI</sequence>
<dbReference type="KEGG" id="age:AA314_02023"/>
<gene>
    <name evidence="1" type="ORF">AA314_02023</name>
</gene>
<protein>
    <submittedName>
        <fullName evidence="1">Uncharacterized protein</fullName>
    </submittedName>
</protein>
<dbReference type="EMBL" id="CP011509">
    <property type="protein sequence ID" value="AKJ00397.1"/>
    <property type="molecule type" value="Genomic_DNA"/>
</dbReference>
<accession>A0AAC8Q3V7</accession>
<proteinExistence type="predicted"/>
<dbReference type="AlphaFoldDB" id="A0AAC8Q3V7"/>
<organism evidence="1 2">
    <name type="scientific">Archangium gephyra</name>
    <dbReference type="NCBI Taxonomy" id="48"/>
    <lineage>
        <taxon>Bacteria</taxon>
        <taxon>Pseudomonadati</taxon>
        <taxon>Myxococcota</taxon>
        <taxon>Myxococcia</taxon>
        <taxon>Myxococcales</taxon>
        <taxon>Cystobacterineae</taxon>
        <taxon>Archangiaceae</taxon>
        <taxon>Archangium</taxon>
    </lineage>
</organism>
<dbReference type="Proteomes" id="UP000035579">
    <property type="component" value="Chromosome"/>
</dbReference>